<name>A0AC34QK91_9BILA</name>
<sequence length="86" mass="9599">MNAVQYALSLARNNNIFAFGVGICAGAGFELFKIYFSFNGVSYYTVFKKKQLEKELTKYELTLKDLDNLIAKSPNIAFNAETKVGS</sequence>
<accession>A0AC34QK91</accession>
<evidence type="ECO:0000313" key="1">
    <source>
        <dbReference type="Proteomes" id="UP000887576"/>
    </source>
</evidence>
<reference evidence="2" key="1">
    <citation type="submission" date="2022-11" db="UniProtKB">
        <authorList>
            <consortium name="WormBaseParasite"/>
        </authorList>
    </citation>
    <scope>IDENTIFICATION</scope>
</reference>
<protein>
    <submittedName>
        <fullName evidence="2">Uncharacterized protein</fullName>
    </submittedName>
</protein>
<organism evidence="1 2">
    <name type="scientific">Panagrolaimus sp. JU765</name>
    <dbReference type="NCBI Taxonomy" id="591449"/>
    <lineage>
        <taxon>Eukaryota</taxon>
        <taxon>Metazoa</taxon>
        <taxon>Ecdysozoa</taxon>
        <taxon>Nematoda</taxon>
        <taxon>Chromadorea</taxon>
        <taxon>Rhabditida</taxon>
        <taxon>Tylenchina</taxon>
        <taxon>Panagrolaimomorpha</taxon>
        <taxon>Panagrolaimoidea</taxon>
        <taxon>Panagrolaimidae</taxon>
        <taxon>Panagrolaimus</taxon>
    </lineage>
</organism>
<dbReference type="WBParaSite" id="JU765_v2.g17198.t1">
    <property type="protein sequence ID" value="JU765_v2.g17198.t1"/>
    <property type="gene ID" value="JU765_v2.g17198"/>
</dbReference>
<evidence type="ECO:0000313" key="2">
    <source>
        <dbReference type="WBParaSite" id="JU765_v2.g17198.t1"/>
    </source>
</evidence>
<dbReference type="Proteomes" id="UP000887576">
    <property type="component" value="Unplaced"/>
</dbReference>
<proteinExistence type="predicted"/>